<dbReference type="NCBIfam" id="TIGR00277">
    <property type="entry name" value="HDIG"/>
    <property type="match status" value="1"/>
</dbReference>
<dbReference type="InterPro" id="IPR006675">
    <property type="entry name" value="HDIG_dom"/>
</dbReference>
<reference evidence="3 4" key="1">
    <citation type="submission" date="2021-06" db="EMBL/GenBank/DDBJ databases">
        <authorList>
            <person name="Sun Q."/>
            <person name="Li D."/>
        </authorList>
    </citation>
    <scope>NUCLEOTIDE SEQUENCE [LARGE SCALE GENOMIC DNA]</scope>
    <source>
        <strain evidence="3 4">MSJ-11</strain>
    </source>
</reference>
<dbReference type="CDD" id="cd00077">
    <property type="entry name" value="HDc"/>
    <property type="match status" value="1"/>
</dbReference>
<evidence type="ECO:0000256" key="1">
    <source>
        <dbReference type="ARBA" id="ARBA00022801"/>
    </source>
</evidence>
<evidence type="ECO:0000313" key="3">
    <source>
        <dbReference type="EMBL" id="MBU5483933.1"/>
    </source>
</evidence>
<dbReference type="RefSeq" id="WP_216438433.1">
    <property type="nucleotide sequence ID" value="NZ_JAHLQF010000002.1"/>
</dbReference>
<organism evidence="3 4">
    <name type="scientific">Clostridium mobile</name>
    <dbReference type="NCBI Taxonomy" id="2841512"/>
    <lineage>
        <taxon>Bacteria</taxon>
        <taxon>Bacillati</taxon>
        <taxon>Bacillota</taxon>
        <taxon>Clostridia</taxon>
        <taxon>Eubacteriales</taxon>
        <taxon>Clostridiaceae</taxon>
        <taxon>Clostridium</taxon>
    </lineage>
</organism>
<proteinExistence type="predicted"/>
<comment type="caution">
    <text evidence="3">The sequence shown here is derived from an EMBL/GenBank/DDBJ whole genome shotgun (WGS) entry which is preliminary data.</text>
</comment>
<dbReference type="SMART" id="SM00471">
    <property type="entry name" value="HDc"/>
    <property type="match status" value="1"/>
</dbReference>
<dbReference type="EMBL" id="JAHLQF010000002">
    <property type="protein sequence ID" value="MBU5483933.1"/>
    <property type="molecule type" value="Genomic_DNA"/>
</dbReference>
<evidence type="ECO:0000313" key="4">
    <source>
        <dbReference type="Proteomes" id="UP000726170"/>
    </source>
</evidence>
<evidence type="ECO:0000259" key="2">
    <source>
        <dbReference type="SMART" id="SM00471"/>
    </source>
</evidence>
<protein>
    <submittedName>
        <fullName evidence="3">HD domain-containing protein</fullName>
    </submittedName>
</protein>
<dbReference type="InterPro" id="IPR006674">
    <property type="entry name" value="HD_domain"/>
</dbReference>
<gene>
    <name evidence="3" type="ORF">KQI86_06295</name>
</gene>
<dbReference type="PANTHER" id="PTHR37294:SF1">
    <property type="entry name" value="3'-5' EXORIBONUCLEASE YHAM"/>
    <property type="match status" value="1"/>
</dbReference>
<dbReference type="PANTHER" id="PTHR37294">
    <property type="entry name" value="3'-5' EXORIBONUCLEASE YHAM"/>
    <property type="match status" value="1"/>
</dbReference>
<keyword evidence="4" id="KW-1185">Reference proteome</keyword>
<accession>A0ABS6EFE4</accession>
<dbReference type="Pfam" id="PF01966">
    <property type="entry name" value="HD"/>
    <property type="match status" value="1"/>
</dbReference>
<keyword evidence="1" id="KW-0378">Hydrolase</keyword>
<name>A0ABS6EFE4_9CLOT</name>
<dbReference type="Proteomes" id="UP000726170">
    <property type="component" value="Unassembled WGS sequence"/>
</dbReference>
<sequence>MKNLYAKDIKSGDKVNTSFMIMKKLYKDNENNTIAYIGDNSGDIKAIMPDKGDHIKVGDVIQCEASMESILNIASFKKVEHFLIEEYLPTIKTPVEDIMKEINKISEEEFKREDVKALNDYFFNDKSFLEKFEKGIGGVSMHHNYLGGLAEHTLNVMYLSKVFSYRYNCRNKEIAILGAKLHDIGKIYEYNFDGPFSYTLRGEMEGHIVIGVTMLEEAFKANPEMYNEDFRERMKGCIVQHHGKVEFGSPKKPSMEESHIVHYADYVDATFNKISQIKEGLEPGTWSQYDRRIDGKLYI</sequence>
<dbReference type="InterPro" id="IPR003607">
    <property type="entry name" value="HD/PDEase_dom"/>
</dbReference>
<feature type="domain" description="HD/PDEase" evidence="2">
    <location>
        <begin position="145"/>
        <end position="279"/>
    </location>
</feature>
<dbReference type="InterPro" id="IPR050798">
    <property type="entry name" value="YhaM_exoribonuc/phosphodiest"/>
</dbReference>